<sequence>MSLHNDAQLIRMANQIAANLGGGRDEESAVAAIRRHLETFWARPMKQRLIAGLEREDSELVPLARQATQQLAERLSEPASVTGPGA</sequence>
<organism evidence="1 3">
    <name type="scientific">Bisbaumannia pacifica</name>
    <dbReference type="NCBI Taxonomy" id="77098"/>
    <lineage>
        <taxon>Bacteria</taxon>
        <taxon>Pseudomonadati</taxon>
        <taxon>Pseudomonadota</taxon>
        <taxon>Gammaproteobacteria</taxon>
        <taxon>Oceanospirillales</taxon>
        <taxon>Halomonadaceae</taxon>
        <taxon>Bisbaumannia</taxon>
    </lineage>
</organism>
<dbReference type="Pfam" id="PF11390">
    <property type="entry name" value="FdsD"/>
    <property type="match status" value="1"/>
</dbReference>
<gene>
    <name evidence="1" type="ORF">HPA02_27820</name>
    <name evidence="2" type="ORF">I7V36_03925</name>
</gene>
<name>A0A510XAQ2_9GAMM</name>
<dbReference type="InterPro" id="IPR021074">
    <property type="entry name" value="Formate_DH_dsu"/>
</dbReference>
<evidence type="ECO:0000313" key="1">
    <source>
        <dbReference type="EMBL" id="GEK48499.1"/>
    </source>
</evidence>
<reference evidence="2 4" key="2">
    <citation type="submission" date="2020-12" db="EMBL/GenBank/DDBJ databases">
        <title>Draft genome sequence of Halomonas pacifica strain CARE-V15.</title>
        <authorList>
            <person name="Vignesh N."/>
            <person name="Thabitha A."/>
            <person name="Saravanan R."/>
            <person name="Manigandan V."/>
        </authorList>
    </citation>
    <scope>NUCLEOTIDE SEQUENCE [LARGE SCALE GENOMIC DNA]</scope>
    <source>
        <strain evidence="2 4">CARE-V15</strain>
    </source>
</reference>
<reference evidence="1 3" key="1">
    <citation type="submission" date="2019-07" db="EMBL/GenBank/DDBJ databases">
        <title>Whole genome shotgun sequence of Halomonas pacifica NBRC 102220.</title>
        <authorList>
            <person name="Hosoyama A."/>
            <person name="Uohara A."/>
            <person name="Ohji S."/>
            <person name="Ichikawa N."/>
        </authorList>
    </citation>
    <scope>NUCLEOTIDE SEQUENCE [LARGE SCALE GENOMIC DNA]</scope>
    <source>
        <strain evidence="1 3">NBRC 102220</strain>
    </source>
</reference>
<accession>A0A510XAQ2</accession>
<proteinExistence type="predicted"/>
<evidence type="ECO:0000313" key="2">
    <source>
        <dbReference type="EMBL" id="MBH8579236.1"/>
    </source>
</evidence>
<comment type="caution">
    <text evidence="1">The sequence shown here is derived from an EMBL/GenBank/DDBJ whole genome shotgun (WGS) entry which is preliminary data.</text>
</comment>
<dbReference type="Proteomes" id="UP000651738">
    <property type="component" value="Unassembled WGS sequence"/>
</dbReference>
<evidence type="ECO:0000313" key="3">
    <source>
        <dbReference type="Proteomes" id="UP000321275"/>
    </source>
</evidence>
<dbReference type="OrthoDB" id="8527650at2"/>
<keyword evidence="3" id="KW-1185">Reference proteome</keyword>
<protein>
    <submittedName>
        <fullName evidence="2">Formate dehydrogenase subunit delta</fullName>
    </submittedName>
</protein>
<evidence type="ECO:0000313" key="4">
    <source>
        <dbReference type="Proteomes" id="UP000651738"/>
    </source>
</evidence>
<dbReference type="Proteomes" id="UP000321275">
    <property type="component" value="Unassembled WGS sequence"/>
</dbReference>
<dbReference type="AlphaFoldDB" id="A0A510XAQ2"/>
<dbReference type="EMBL" id="BJUK01000038">
    <property type="protein sequence ID" value="GEK48499.1"/>
    <property type="molecule type" value="Genomic_DNA"/>
</dbReference>
<dbReference type="RefSeq" id="WP_146803830.1">
    <property type="nucleotide sequence ID" value="NZ_BJUK01000038.1"/>
</dbReference>
<dbReference type="EMBL" id="JAEDAF010000002">
    <property type="protein sequence ID" value="MBH8579236.1"/>
    <property type="molecule type" value="Genomic_DNA"/>
</dbReference>